<evidence type="ECO:0000256" key="2">
    <source>
        <dbReference type="SAM" id="SignalP"/>
    </source>
</evidence>
<keyword evidence="2" id="KW-0732">Signal</keyword>
<organism evidence="3 4">
    <name type="scientific">Allokutzneria albata</name>
    <name type="common">Kibdelosporangium albatum</name>
    <dbReference type="NCBI Taxonomy" id="211114"/>
    <lineage>
        <taxon>Bacteria</taxon>
        <taxon>Bacillati</taxon>
        <taxon>Actinomycetota</taxon>
        <taxon>Actinomycetes</taxon>
        <taxon>Pseudonocardiales</taxon>
        <taxon>Pseudonocardiaceae</taxon>
        <taxon>Allokutzneria</taxon>
    </lineage>
</organism>
<evidence type="ECO:0000313" key="3">
    <source>
        <dbReference type="EMBL" id="SDM15166.1"/>
    </source>
</evidence>
<protein>
    <recommendedName>
        <fullName evidence="5">DUF3558 domain-containing protein</fullName>
    </recommendedName>
</protein>
<accession>A0A1G9QVW9</accession>
<evidence type="ECO:0000313" key="4">
    <source>
        <dbReference type="Proteomes" id="UP000183376"/>
    </source>
</evidence>
<name>A0A1G9QVW9_ALLAB</name>
<dbReference type="Proteomes" id="UP000183376">
    <property type="component" value="Chromosome I"/>
</dbReference>
<feature type="compositionally biased region" description="Low complexity" evidence="1">
    <location>
        <begin position="43"/>
        <end position="55"/>
    </location>
</feature>
<feature type="signal peptide" evidence="2">
    <location>
        <begin position="1"/>
        <end position="35"/>
    </location>
</feature>
<dbReference type="EMBL" id="LT629701">
    <property type="protein sequence ID" value="SDM15166.1"/>
    <property type="molecule type" value="Genomic_DNA"/>
</dbReference>
<evidence type="ECO:0008006" key="5">
    <source>
        <dbReference type="Google" id="ProtNLM"/>
    </source>
</evidence>
<feature type="region of interest" description="Disordered" evidence="1">
    <location>
        <begin position="33"/>
        <end position="59"/>
    </location>
</feature>
<keyword evidence="4" id="KW-1185">Reference proteome</keyword>
<dbReference type="AlphaFoldDB" id="A0A1G9QVW9"/>
<reference evidence="3 4" key="1">
    <citation type="submission" date="2016-10" db="EMBL/GenBank/DDBJ databases">
        <authorList>
            <person name="de Groot N.N."/>
        </authorList>
    </citation>
    <scope>NUCLEOTIDE SEQUENCE [LARGE SCALE GENOMIC DNA]</scope>
    <source>
        <strain evidence="3 4">DSM 44149</strain>
    </source>
</reference>
<dbReference type="eggNOG" id="ENOG5031VCQ">
    <property type="taxonomic scope" value="Bacteria"/>
</dbReference>
<evidence type="ECO:0000256" key="1">
    <source>
        <dbReference type="SAM" id="MobiDB-lite"/>
    </source>
</evidence>
<sequence length="368" mass="38792">MNSSSIQRRHRRGRRAVVGVLALALLVTGCSGGPAATPPSDKSPAQGGAPAASAPKVDFGSVQVDPETLKGLAESAIYRTWDPCALHDPTSAAKIFGDPATSLEPSDFTACLMLVDLDRTGSRRWRVYTRIASTFNEGAGGEVLEAAGRKFVQAKKSASSTPGCEYTMQTSQTKALSLEVNWSGASSEAPPKDPCALAKEYTTAVAPFFANPPLRSEKATDPELPLASKDPCASAKEIAEKFKSLAAGGEQPRLSPGLLSPNTCRLSFSSRVVPGQKVRPEISIDHRWGIDPAEGISGGGTVRKTQIEGKPALVNDQTARYVGACIAQVQYDPMKVPKVDMVQLIQVSAPDCQTAEEALKIATKAALS</sequence>
<feature type="chain" id="PRO_5009245362" description="DUF3558 domain-containing protein" evidence="2">
    <location>
        <begin position="36"/>
        <end position="368"/>
    </location>
</feature>
<dbReference type="STRING" id="211114.SAMN04489726_0038"/>
<proteinExistence type="predicted"/>
<gene>
    <name evidence="3" type="ORF">SAMN04489726_0038</name>
</gene>